<comment type="similarity">
    <text evidence="1">Belongs to the bacterial solute-binding protein SsuA/TauA family.</text>
</comment>
<dbReference type="SUPFAM" id="SSF53850">
    <property type="entry name" value="Periplasmic binding protein-like II"/>
    <property type="match status" value="1"/>
</dbReference>
<dbReference type="FunFam" id="3.40.190.10:FF:000050">
    <property type="entry name" value="Sulfonate ABC transporter substrate-binding protein"/>
    <property type="match status" value="1"/>
</dbReference>
<evidence type="ECO:0000313" key="8">
    <source>
        <dbReference type="Proteomes" id="UP000029553"/>
    </source>
</evidence>
<dbReference type="Proteomes" id="UP000029553">
    <property type="component" value="Unassembled WGS sequence"/>
</dbReference>
<keyword evidence="2" id="KW-0813">Transport</keyword>
<dbReference type="Pfam" id="PF09084">
    <property type="entry name" value="NMT1"/>
    <property type="match status" value="1"/>
</dbReference>
<proteinExistence type="inferred from homology"/>
<evidence type="ECO:0000256" key="5">
    <source>
        <dbReference type="ARBA" id="ARBA00070228"/>
    </source>
</evidence>
<name>A0A096F4D8_COMTE</name>
<dbReference type="CDD" id="cd13558">
    <property type="entry name" value="PBP2_SsuA_like_2"/>
    <property type="match status" value="1"/>
</dbReference>
<dbReference type="InterPro" id="IPR015168">
    <property type="entry name" value="SsuA/THI5"/>
</dbReference>
<dbReference type="InterPro" id="IPR006311">
    <property type="entry name" value="TAT_signal"/>
</dbReference>
<comment type="function">
    <text evidence="4">Part of a binding-protein-dependent transport system for aliphatic sulfonates. Putative binding protein.</text>
</comment>
<evidence type="ECO:0000256" key="3">
    <source>
        <dbReference type="ARBA" id="ARBA00022729"/>
    </source>
</evidence>
<evidence type="ECO:0000256" key="4">
    <source>
        <dbReference type="ARBA" id="ARBA00055538"/>
    </source>
</evidence>
<dbReference type="AlphaFoldDB" id="A0A096F4D8"/>
<keyword evidence="3" id="KW-0732">Signal</keyword>
<evidence type="ECO:0000313" key="7">
    <source>
        <dbReference type="EMBL" id="KGH25186.1"/>
    </source>
</evidence>
<dbReference type="SMART" id="SM00062">
    <property type="entry name" value="PBPb"/>
    <property type="match status" value="1"/>
</dbReference>
<feature type="domain" description="Solute-binding protein family 3/N-terminal" evidence="6">
    <location>
        <begin position="43"/>
        <end position="256"/>
    </location>
</feature>
<accession>A0A096F4D8</accession>
<dbReference type="PANTHER" id="PTHR30024">
    <property type="entry name" value="ALIPHATIC SULFONATES-BINDING PROTEIN-RELATED"/>
    <property type="match status" value="1"/>
</dbReference>
<evidence type="ECO:0000256" key="2">
    <source>
        <dbReference type="ARBA" id="ARBA00022448"/>
    </source>
</evidence>
<evidence type="ECO:0000259" key="6">
    <source>
        <dbReference type="SMART" id="SM00062"/>
    </source>
</evidence>
<evidence type="ECO:0000256" key="1">
    <source>
        <dbReference type="ARBA" id="ARBA00010742"/>
    </source>
</evidence>
<reference evidence="7 8" key="1">
    <citation type="submission" date="2013-09" db="EMBL/GenBank/DDBJ databases">
        <title>High correlation between genotypes and phenotypes of environmental bacteria Comamonas testosteroni strains.</title>
        <authorList>
            <person name="Liu L."/>
            <person name="Zhu W."/>
            <person name="Xia X."/>
            <person name="Xu B."/>
            <person name="Luo M."/>
            <person name="Wang G."/>
        </authorList>
    </citation>
    <scope>NUCLEOTIDE SEQUENCE [LARGE SCALE GENOMIC DNA]</scope>
    <source>
        <strain evidence="7 8">JL40</strain>
    </source>
</reference>
<organism evidence="7 8">
    <name type="scientific">Comamonas testosteroni</name>
    <name type="common">Pseudomonas testosteroni</name>
    <dbReference type="NCBI Taxonomy" id="285"/>
    <lineage>
        <taxon>Bacteria</taxon>
        <taxon>Pseudomonadati</taxon>
        <taxon>Pseudomonadota</taxon>
        <taxon>Betaproteobacteria</taxon>
        <taxon>Burkholderiales</taxon>
        <taxon>Comamonadaceae</taxon>
        <taxon>Comamonas</taxon>
    </lineage>
</organism>
<dbReference type="PROSITE" id="PS51318">
    <property type="entry name" value="TAT"/>
    <property type="match status" value="1"/>
</dbReference>
<gene>
    <name evidence="7" type="ORF">P353_25620</name>
</gene>
<dbReference type="EMBL" id="AWOR01000089">
    <property type="protein sequence ID" value="KGH25186.1"/>
    <property type="molecule type" value="Genomic_DNA"/>
</dbReference>
<dbReference type="InterPro" id="IPR001638">
    <property type="entry name" value="Solute-binding_3/MltF_N"/>
</dbReference>
<comment type="caution">
    <text evidence="7">The sequence shown here is derived from an EMBL/GenBank/DDBJ whole genome shotgun (WGS) entry which is preliminary data.</text>
</comment>
<protein>
    <recommendedName>
        <fullName evidence="5">Putative aliphatic sulfonates-binding protein</fullName>
    </recommendedName>
</protein>
<dbReference type="PANTHER" id="PTHR30024:SF48">
    <property type="entry name" value="ABC TRANSPORTER SUBSTRATE-BINDING PROTEIN"/>
    <property type="match status" value="1"/>
</dbReference>
<sequence length="334" mass="36339">MEPYSPSSLWPSRRRMLQSAGVLSLAAALPSIGNAQSNLRGVTLRVATYKGGHKTLLEAAGLAQTPYQIEWKEFNSGVQHIESINADALDFGSGSEIPAVFAAKAKASVKVVAVYHEDLNNQATLAQKDSAIYKVADLRGRRVGYVRGTTSHLYLYQQLKEAGLSFDDIKPVNLSPADGLSAFARGDIDAWAIYGYNGQLARTRHGARILKTAVGYLSGNFLIYANPKAVQDVQRQAALADLLQRLQKAYAWSNANFLDYAKAQSAQTRVPVGDLVEIYNNRSQNSSVQAVSDKAVLSHQRVAEAFQSMGVLEGSADVRPLWDKTFNRYLGGTA</sequence>
<dbReference type="Gene3D" id="3.40.190.10">
    <property type="entry name" value="Periplasmic binding protein-like II"/>
    <property type="match status" value="2"/>
</dbReference>